<dbReference type="CDD" id="cd02440">
    <property type="entry name" value="AdoMet_MTases"/>
    <property type="match status" value="1"/>
</dbReference>
<dbReference type="AlphaFoldDB" id="A0AAE8SG50"/>
<protein>
    <submittedName>
        <fullName evidence="3">Related to TAM domain methyltransferase</fullName>
    </submittedName>
</protein>
<feature type="compositionally biased region" description="Acidic residues" evidence="2">
    <location>
        <begin position="58"/>
        <end position="74"/>
    </location>
</feature>
<dbReference type="PANTHER" id="PTHR43591">
    <property type="entry name" value="METHYLTRANSFERASE"/>
    <property type="match status" value="1"/>
</dbReference>
<evidence type="ECO:0000256" key="2">
    <source>
        <dbReference type="SAM" id="MobiDB-lite"/>
    </source>
</evidence>
<keyword evidence="3" id="KW-0808">Transferase</keyword>
<dbReference type="Pfam" id="PF13489">
    <property type="entry name" value="Methyltransf_23"/>
    <property type="match status" value="1"/>
</dbReference>
<gene>
    <name evidence="3" type="ORF">FTOL_03754</name>
</gene>
<dbReference type="PANTHER" id="PTHR43591:SF10">
    <property type="entry name" value="ABC TRANSMEMBRANE TYPE-1 DOMAIN-CONTAINING PROTEIN-RELATED"/>
    <property type="match status" value="1"/>
</dbReference>
<comment type="similarity">
    <text evidence="1">Belongs to the methyltransferase superfamily. LaeA methyltransferase family.</text>
</comment>
<comment type="caution">
    <text evidence="3">The sequence shown here is derived from an EMBL/GenBank/DDBJ whole genome shotgun (WGS) entry which is preliminary data.</text>
</comment>
<feature type="compositionally biased region" description="Polar residues" evidence="2">
    <location>
        <begin position="34"/>
        <end position="43"/>
    </location>
</feature>
<feature type="compositionally biased region" description="Basic and acidic residues" evidence="2">
    <location>
        <begin position="19"/>
        <end position="33"/>
    </location>
</feature>
<name>A0AAE8SG50_9HYPO</name>
<proteinExistence type="inferred from homology"/>
<dbReference type="GO" id="GO:0032259">
    <property type="term" value="P:methylation"/>
    <property type="evidence" value="ECO:0007669"/>
    <property type="project" value="UniProtKB-KW"/>
</dbReference>
<feature type="region of interest" description="Disordered" evidence="2">
    <location>
        <begin position="1"/>
        <end position="96"/>
    </location>
</feature>
<keyword evidence="4" id="KW-1185">Reference proteome</keyword>
<keyword evidence="3" id="KW-0489">Methyltransferase</keyword>
<evidence type="ECO:0000256" key="1">
    <source>
        <dbReference type="ARBA" id="ARBA00038158"/>
    </source>
</evidence>
<dbReference type="EMBL" id="ONZP01000112">
    <property type="protein sequence ID" value="SPJ74024.1"/>
    <property type="molecule type" value="Genomic_DNA"/>
</dbReference>
<dbReference type="SUPFAM" id="SSF53335">
    <property type="entry name" value="S-adenosyl-L-methionine-dependent methyltransferases"/>
    <property type="match status" value="1"/>
</dbReference>
<evidence type="ECO:0000313" key="4">
    <source>
        <dbReference type="Proteomes" id="UP001187734"/>
    </source>
</evidence>
<sequence length="383" mass="43260">MGAQESGSKRTSPRNSPPIHDETSPLTKTKEPETNSPNPNLDQTRGLLHGNATIEAGGSDEDGEFSASDFDLDETSSRTSTSRRSSSTSISSSILEHTYQNGRRYHRYRHGRYPLPNDEAEQSREDMLHAMMLEATDGRYFYAPVGENPQRIADLGTGTGIWAIEVGVKYPSAEVLGLDLSPIQPTWVPPNVKFLIDDIEDEWLNGDDFDFVHLRNMIPILKSPVLLLKQVYANMKPGAWVELQDVDGQVHSDDDSIPEDWPLKRFTEIILQAFALYETNAHAAVFGGQYLAEAGFVNIKHNFIKLPYGTWPKDKVMRLVGMYYRTACEDFFPAIGNLHFPQLGWEKTEMEVFFAECRQSMRDPKVHAYGKMHFWSGQKPLDA</sequence>
<dbReference type="InterPro" id="IPR029063">
    <property type="entry name" value="SAM-dependent_MTases_sf"/>
</dbReference>
<accession>A0AAE8SG50</accession>
<reference evidence="3" key="1">
    <citation type="submission" date="2018-03" db="EMBL/GenBank/DDBJ databases">
        <authorList>
            <person name="Guldener U."/>
        </authorList>
    </citation>
    <scope>NUCLEOTIDE SEQUENCE</scope>
</reference>
<feature type="compositionally biased region" description="Low complexity" evidence="2">
    <location>
        <begin position="77"/>
        <end position="94"/>
    </location>
</feature>
<evidence type="ECO:0000313" key="3">
    <source>
        <dbReference type="EMBL" id="SPJ74024.1"/>
    </source>
</evidence>
<feature type="compositionally biased region" description="Polar residues" evidence="2">
    <location>
        <begin position="1"/>
        <end position="14"/>
    </location>
</feature>
<dbReference type="Gene3D" id="3.40.50.150">
    <property type="entry name" value="Vaccinia Virus protein VP39"/>
    <property type="match status" value="1"/>
</dbReference>
<dbReference type="GO" id="GO:0008168">
    <property type="term" value="F:methyltransferase activity"/>
    <property type="evidence" value="ECO:0007669"/>
    <property type="project" value="UniProtKB-KW"/>
</dbReference>
<organism evidence="3 4">
    <name type="scientific">Fusarium torulosum</name>
    <dbReference type="NCBI Taxonomy" id="33205"/>
    <lineage>
        <taxon>Eukaryota</taxon>
        <taxon>Fungi</taxon>
        <taxon>Dikarya</taxon>
        <taxon>Ascomycota</taxon>
        <taxon>Pezizomycotina</taxon>
        <taxon>Sordariomycetes</taxon>
        <taxon>Hypocreomycetidae</taxon>
        <taxon>Hypocreales</taxon>
        <taxon>Nectriaceae</taxon>
        <taxon>Fusarium</taxon>
    </lineage>
</organism>
<dbReference type="Proteomes" id="UP001187734">
    <property type="component" value="Unassembled WGS sequence"/>
</dbReference>